<dbReference type="PATRIC" id="fig|29486.44.peg.772"/>
<dbReference type="Pfam" id="PF07233">
    <property type="entry name" value="DUF1425"/>
    <property type="match status" value="1"/>
</dbReference>
<sequence>MRRIQAFILLMMVLVPVVALSGCSSPKGISVNEQQSVVMNSPLLTAGILAGKPVISTQSGRSIATVNLSNGNTKPVKVSYRFYWYDAQGLDLLPFETPRTLTLAPGSDIDVVSVTPNLDARRVRLYLFL</sequence>
<dbReference type="EMBL" id="UHJG01000001">
    <property type="protein sequence ID" value="SUP99419.1"/>
    <property type="molecule type" value="Genomic_DNA"/>
</dbReference>
<dbReference type="STRING" id="29486.UGYR_00325"/>
<dbReference type="RefSeq" id="WP_004719018.1">
    <property type="nucleotide sequence ID" value="NZ_CABIHT010000069.1"/>
</dbReference>
<organism evidence="1">
    <name type="scientific">Yersinia ruckeri</name>
    <dbReference type="NCBI Taxonomy" id="29486"/>
    <lineage>
        <taxon>Bacteria</taxon>
        <taxon>Pseudomonadati</taxon>
        <taxon>Pseudomonadota</taxon>
        <taxon>Gammaproteobacteria</taxon>
        <taxon>Enterobacterales</taxon>
        <taxon>Yersiniaceae</taxon>
        <taxon>Yersinia</taxon>
    </lineage>
</organism>
<dbReference type="eggNOG" id="COG5633">
    <property type="taxonomic scope" value="Bacteria"/>
</dbReference>
<evidence type="ECO:0000313" key="3">
    <source>
        <dbReference type="Proteomes" id="UP000255169"/>
    </source>
</evidence>
<accession>A0A085UA44</accession>
<dbReference type="GeneID" id="66879194"/>
<dbReference type="InterPro" id="IPR038483">
    <property type="entry name" value="YcfL-like_sf"/>
</dbReference>
<dbReference type="Gene3D" id="2.60.40.3230">
    <property type="match status" value="1"/>
</dbReference>
<reference evidence="1" key="1">
    <citation type="journal article" date="2015" name="Genome Announc.">
        <title>Complete Genome Sequence of Yersinia ruckeri Strain CSF007-82, Etiologic Agent of Red Mouth Disease in Salmonid Fish.</title>
        <authorList>
            <person name="Nelson M.C."/>
            <person name="LaPatra S.E."/>
            <person name="Welch T.J."/>
            <person name="Graf J."/>
        </authorList>
    </citation>
    <scope>NUCLEOTIDE SEQUENCE</scope>
    <source>
        <strain evidence="1">CSF007-82</strain>
    </source>
</reference>
<proteinExistence type="predicted"/>
<gene>
    <name evidence="2" type="primary">ycfL</name>
    <name evidence="1" type="ORF">CSF007_7410</name>
    <name evidence="2" type="ORF">NCTC10476_00649</name>
</gene>
<dbReference type="CDD" id="cd09030">
    <property type="entry name" value="DUF1425"/>
    <property type="match status" value="1"/>
</dbReference>
<keyword evidence="2" id="KW-0449">Lipoprotein</keyword>
<evidence type="ECO:0000313" key="1">
    <source>
        <dbReference type="EMBL" id="CEK27238.1"/>
    </source>
</evidence>
<dbReference type="Proteomes" id="UP000255169">
    <property type="component" value="Unassembled WGS sequence"/>
</dbReference>
<dbReference type="InterPro" id="IPR010824">
    <property type="entry name" value="DUF1425"/>
</dbReference>
<dbReference type="AlphaFoldDB" id="A0A085UA44"/>
<reference evidence="2 3" key="2">
    <citation type="submission" date="2018-06" db="EMBL/GenBank/DDBJ databases">
        <authorList>
            <consortium name="Pathogen Informatics"/>
            <person name="Doyle S."/>
        </authorList>
    </citation>
    <scope>NUCLEOTIDE SEQUENCE [LARGE SCALE GENOMIC DNA]</scope>
    <source>
        <strain evidence="2 3">NCTC10476</strain>
    </source>
</reference>
<dbReference type="OrthoDB" id="5616034at2"/>
<dbReference type="EMBL" id="LN681231">
    <property type="protein sequence ID" value="CEK27238.1"/>
    <property type="molecule type" value="Genomic_DNA"/>
</dbReference>
<evidence type="ECO:0000313" key="2">
    <source>
        <dbReference type="EMBL" id="SUP99419.1"/>
    </source>
</evidence>
<dbReference type="KEGG" id="yrb:UGYR_00325"/>
<name>A0A085UA44_YERRU</name>
<keyword evidence="3" id="KW-1185">Reference proteome</keyword>
<dbReference type="PROSITE" id="PS51257">
    <property type="entry name" value="PROKAR_LIPOPROTEIN"/>
    <property type="match status" value="1"/>
</dbReference>
<protein>
    <submittedName>
        <fullName evidence="2">Putative lipoprotein</fullName>
    </submittedName>
    <submittedName>
        <fullName evidence="1">YcfL protein</fullName>
    </submittedName>
</protein>